<evidence type="ECO:0000313" key="4">
    <source>
        <dbReference type="Proteomes" id="UP000765509"/>
    </source>
</evidence>
<evidence type="ECO:0000256" key="1">
    <source>
        <dbReference type="ARBA" id="ARBA00022801"/>
    </source>
</evidence>
<name>A0A9Q3C4C5_9BASI</name>
<organism evidence="3 4">
    <name type="scientific">Austropuccinia psidii MF-1</name>
    <dbReference type="NCBI Taxonomy" id="1389203"/>
    <lineage>
        <taxon>Eukaryota</taxon>
        <taxon>Fungi</taxon>
        <taxon>Dikarya</taxon>
        <taxon>Basidiomycota</taxon>
        <taxon>Pucciniomycotina</taxon>
        <taxon>Pucciniomycetes</taxon>
        <taxon>Pucciniales</taxon>
        <taxon>Sphaerophragmiaceae</taxon>
        <taxon>Austropuccinia</taxon>
    </lineage>
</organism>
<proteinExistence type="predicted"/>
<dbReference type="GO" id="GO:0006508">
    <property type="term" value="P:proteolysis"/>
    <property type="evidence" value="ECO:0007669"/>
    <property type="project" value="InterPro"/>
</dbReference>
<feature type="domain" description="Peptidase A2" evidence="2">
    <location>
        <begin position="12"/>
        <end position="90"/>
    </location>
</feature>
<dbReference type="SUPFAM" id="SSF50630">
    <property type="entry name" value="Acid proteases"/>
    <property type="match status" value="1"/>
</dbReference>
<reference evidence="3" key="1">
    <citation type="submission" date="2021-03" db="EMBL/GenBank/DDBJ databases">
        <title>Draft genome sequence of rust myrtle Austropuccinia psidii MF-1, a brazilian biotype.</title>
        <authorList>
            <person name="Quecine M.C."/>
            <person name="Pachon D.M.R."/>
            <person name="Bonatelli M.L."/>
            <person name="Correr F.H."/>
            <person name="Franceschini L.M."/>
            <person name="Leite T.F."/>
            <person name="Margarido G.R.A."/>
            <person name="Almeida C.A."/>
            <person name="Ferrarezi J.A."/>
            <person name="Labate C.A."/>
        </authorList>
    </citation>
    <scope>NUCLEOTIDE SEQUENCE</scope>
    <source>
        <strain evidence="3">MF-1</strain>
    </source>
</reference>
<dbReference type="InterPro" id="IPR001995">
    <property type="entry name" value="Peptidase_A2_cat"/>
</dbReference>
<keyword evidence="1" id="KW-0378">Hydrolase</keyword>
<gene>
    <name evidence="3" type="ORF">O181_015761</name>
</gene>
<dbReference type="InterPro" id="IPR021109">
    <property type="entry name" value="Peptidase_aspartic_dom_sf"/>
</dbReference>
<dbReference type="PROSITE" id="PS50175">
    <property type="entry name" value="ASP_PROT_RETROV"/>
    <property type="match status" value="1"/>
</dbReference>
<dbReference type="GO" id="GO:0004190">
    <property type="term" value="F:aspartic-type endopeptidase activity"/>
    <property type="evidence" value="ECO:0007669"/>
    <property type="project" value="InterPro"/>
</dbReference>
<evidence type="ECO:0000259" key="2">
    <source>
        <dbReference type="PROSITE" id="PS50175"/>
    </source>
</evidence>
<dbReference type="Proteomes" id="UP000765509">
    <property type="component" value="Unassembled WGS sequence"/>
</dbReference>
<protein>
    <recommendedName>
        <fullName evidence="2">Peptidase A2 domain-containing protein</fullName>
    </recommendedName>
</protein>
<sequence>MQIFAGKAEYPVMEVVNTGSEVNIIREYSAIKDSPPNKKLHMNLTGIGGYAASLIELAALKELMLPPGEGKEIHFFIAKGAVHTVLGRSFFAKKNI</sequence>
<dbReference type="OrthoDB" id="5535068at2759"/>
<accession>A0A9Q3C4C5</accession>
<evidence type="ECO:0000313" key="3">
    <source>
        <dbReference type="EMBL" id="MBW0476046.1"/>
    </source>
</evidence>
<keyword evidence="4" id="KW-1185">Reference proteome</keyword>
<dbReference type="EMBL" id="AVOT02004322">
    <property type="protein sequence ID" value="MBW0476046.1"/>
    <property type="molecule type" value="Genomic_DNA"/>
</dbReference>
<comment type="caution">
    <text evidence="3">The sequence shown here is derived from an EMBL/GenBank/DDBJ whole genome shotgun (WGS) entry which is preliminary data.</text>
</comment>
<dbReference type="AlphaFoldDB" id="A0A9Q3C4C5"/>